<name>A0A0R3S7E2_9BILA</name>
<proteinExistence type="predicted"/>
<dbReference type="Proteomes" id="UP000050640">
    <property type="component" value="Unplaced"/>
</dbReference>
<accession>A0A0R3S7E2</accession>
<evidence type="ECO:0000313" key="2">
    <source>
        <dbReference type="WBParaSite" id="EEL_0001071401-mRNA-1"/>
    </source>
</evidence>
<evidence type="ECO:0000313" key="1">
    <source>
        <dbReference type="Proteomes" id="UP000050640"/>
    </source>
</evidence>
<keyword evidence="1" id="KW-1185">Reference proteome</keyword>
<protein>
    <submittedName>
        <fullName evidence="2">Uncharacterized protein</fullName>
    </submittedName>
</protein>
<dbReference type="AlphaFoldDB" id="A0A0R3S7E2"/>
<sequence length="73" mass="8976">MAVQQWMLLGSKKRKRRQIRMRTNAVGRWKQQRVRKLRVQHLLKESSASAGIIKDTRKMFYKVNNFWRNKKQF</sequence>
<reference evidence="2" key="1">
    <citation type="submission" date="2017-02" db="UniProtKB">
        <authorList>
            <consortium name="WormBaseParasite"/>
        </authorList>
    </citation>
    <scope>IDENTIFICATION</scope>
</reference>
<organism evidence="1 2">
    <name type="scientific">Elaeophora elaphi</name>
    <dbReference type="NCBI Taxonomy" id="1147741"/>
    <lineage>
        <taxon>Eukaryota</taxon>
        <taxon>Metazoa</taxon>
        <taxon>Ecdysozoa</taxon>
        <taxon>Nematoda</taxon>
        <taxon>Chromadorea</taxon>
        <taxon>Rhabditida</taxon>
        <taxon>Spirurina</taxon>
        <taxon>Spiruromorpha</taxon>
        <taxon>Filarioidea</taxon>
        <taxon>Onchocercidae</taxon>
        <taxon>Elaeophora</taxon>
    </lineage>
</organism>
<dbReference type="WBParaSite" id="EEL_0001071401-mRNA-1">
    <property type="protein sequence ID" value="EEL_0001071401-mRNA-1"/>
    <property type="gene ID" value="EEL_0001071401"/>
</dbReference>